<protein>
    <submittedName>
        <fullName evidence="2">Uncharacterized protein</fullName>
    </submittedName>
</protein>
<feature type="region of interest" description="Disordered" evidence="1">
    <location>
        <begin position="37"/>
        <end position="56"/>
    </location>
</feature>
<gene>
    <name evidence="2" type="ORF">GJ744_007146</name>
</gene>
<dbReference type="EMBL" id="JAACFV010000034">
    <property type="protein sequence ID" value="KAF7510042.1"/>
    <property type="molecule type" value="Genomic_DNA"/>
</dbReference>
<evidence type="ECO:0000313" key="2">
    <source>
        <dbReference type="EMBL" id="KAF7510042.1"/>
    </source>
</evidence>
<feature type="region of interest" description="Disordered" evidence="1">
    <location>
        <begin position="1"/>
        <end position="30"/>
    </location>
</feature>
<evidence type="ECO:0000256" key="1">
    <source>
        <dbReference type="SAM" id="MobiDB-lite"/>
    </source>
</evidence>
<reference evidence="2" key="1">
    <citation type="submission" date="2020-02" db="EMBL/GenBank/DDBJ databases">
        <authorList>
            <person name="Palmer J.M."/>
        </authorList>
    </citation>
    <scope>NUCLEOTIDE SEQUENCE</scope>
    <source>
        <strain evidence="2">EPUS1.4</strain>
        <tissue evidence="2">Thallus</tissue>
    </source>
</reference>
<proteinExistence type="predicted"/>
<comment type="caution">
    <text evidence="2">The sequence shown here is derived from an EMBL/GenBank/DDBJ whole genome shotgun (WGS) entry which is preliminary data.</text>
</comment>
<evidence type="ECO:0000313" key="3">
    <source>
        <dbReference type="Proteomes" id="UP000606974"/>
    </source>
</evidence>
<dbReference type="Proteomes" id="UP000606974">
    <property type="component" value="Unassembled WGS sequence"/>
</dbReference>
<keyword evidence="3" id="KW-1185">Reference proteome</keyword>
<organism evidence="2 3">
    <name type="scientific">Endocarpon pusillum</name>
    <dbReference type="NCBI Taxonomy" id="364733"/>
    <lineage>
        <taxon>Eukaryota</taxon>
        <taxon>Fungi</taxon>
        <taxon>Dikarya</taxon>
        <taxon>Ascomycota</taxon>
        <taxon>Pezizomycotina</taxon>
        <taxon>Eurotiomycetes</taxon>
        <taxon>Chaetothyriomycetidae</taxon>
        <taxon>Verrucariales</taxon>
        <taxon>Verrucariaceae</taxon>
        <taxon>Endocarpon</taxon>
    </lineage>
</organism>
<dbReference type="AlphaFoldDB" id="A0A8H7E5G6"/>
<sequence length="126" mass="14542">MSIIQGIPEEELPSNATPRPAPPTPEAINDAQQKIENIRKKAPNQPLPPGYSDATWSTTHTSWVTINREGRVFKKWDPEAMKWEEEQQIEQNSDDPLTTQRLKRQSTFAMIGRFLSFRGSREQRRP</sequence>
<name>A0A8H7E5G6_9EURO</name>
<accession>A0A8H7E5G6</accession>